<evidence type="ECO:0000313" key="1">
    <source>
        <dbReference type="EMBL" id="KAJ5100704.1"/>
    </source>
</evidence>
<reference evidence="1" key="1">
    <citation type="submission" date="2022-11" db="EMBL/GenBank/DDBJ databases">
        <authorList>
            <person name="Petersen C."/>
        </authorList>
    </citation>
    <scope>NUCLEOTIDE SEQUENCE</scope>
    <source>
        <strain evidence="1">IBT 30069</strain>
    </source>
</reference>
<name>A0A9W9FID6_9EURO</name>
<dbReference type="EMBL" id="JAPQKH010000004">
    <property type="protein sequence ID" value="KAJ5100704.1"/>
    <property type="molecule type" value="Genomic_DNA"/>
</dbReference>
<gene>
    <name evidence="1" type="ORF">N7456_006756</name>
</gene>
<proteinExistence type="predicted"/>
<organism evidence="1 2">
    <name type="scientific">Penicillium angulare</name>
    <dbReference type="NCBI Taxonomy" id="116970"/>
    <lineage>
        <taxon>Eukaryota</taxon>
        <taxon>Fungi</taxon>
        <taxon>Dikarya</taxon>
        <taxon>Ascomycota</taxon>
        <taxon>Pezizomycotina</taxon>
        <taxon>Eurotiomycetes</taxon>
        <taxon>Eurotiomycetidae</taxon>
        <taxon>Eurotiales</taxon>
        <taxon>Aspergillaceae</taxon>
        <taxon>Penicillium</taxon>
    </lineage>
</organism>
<protein>
    <submittedName>
        <fullName evidence="1">Uncharacterized protein</fullName>
    </submittedName>
</protein>
<keyword evidence="2" id="KW-1185">Reference proteome</keyword>
<dbReference type="AlphaFoldDB" id="A0A9W9FID6"/>
<comment type="caution">
    <text evidence="1">The sequence shown here is derived from an EMBL/GenBank/DDBJ whole genome shotgun (WGS) entry which is preliminary data.</text>
</comment>
<dbReference type="Proteomes" id="UP001149165">
    <property type="component" value="Unassembled WGS sequence"/>
</dbReference>
<accession>A0A9W9FID6</accession>
<reference evidence="1" key="2">
    <citation type="journal article" date="2023" name="IMA Fungus">
        <title>Comparative genomic study of the Penicillium genus elucidates a diverse pangenome and 15 lateral gene transfer events.</title>
        <authorList>
            <person name="Petersen C."/>
            <person name="Sorensen T."/>
            <person name="Nielsen M.R."/>
            <person name="Sondergaard T.E."/>
            <person name="Sorensen J.L."/>
            <person name="Fitzpatrick D.A."/>
            <person name="Frisvad J.C."/>
            <person name="Nielsen K.L."/>
        </authorList>
    </citation>
    <scope>NUCLEOTIDE SEQUENCE</scope>
    <source>
        <strain evidence="1">IBT 30069</strain>
    </source>
</reference>
<evidence type="ECO:0000313" key="2">
    <source>
        <dbReference type="Proteomes" id="UP001149165"/>
    </source>
</evidence>
<sequence>MAAGPEDVASTILAFNDILNFEKAYEWDKKQILDFIDHVAHYSYLYDTHPEDRDALKTMNLRSKAQQRATIRHTTRHMLASICVE</sequence>